<dbReference type="PROSITE" id="PS50994">
    <property type="entry name" value="INTEGRASE"/>
    <property type="match status" value="1"/>
</dbReference>
<reference evidence="2" key="1">
    <citation type="journal article" date="2023" name="Front. Mar. Sci.">
        <title>A new Merluccius polli reference genome to investigate the effects of global change in West African waters.</title>
        <authorList>
            <person name="Mateo J.L."/>
            <person name="Blanco-Fernandez C."/>
            <person name="Garcia-Vazquez E."/>
            <person name="Machado-Schiaffino G."/>
        </authorList>
    </citation>
    <scope>NUCLEOTIDE SEQUENCE</scope>
    <source>
        <strain evidence="2">C29</strain>
        <tissue evidence="2">Fin</tissue>
    </source>
</reference>
<name>A0AA47N6F8_MERPO</name>
<dbReference type="Gene3D" id="3.30.420.10">
    <property type="entry name" value="Ribonuclease H-like superfamily/Ribonuclease H"/>
    <property type="match status" value="1"/>
</dbReference>
<sequence>MRVGGRLRRSQDLDPDIIHPIILDPKHPATQLIVKHCDESLLHPGPERVFGELRRKYWILGGRPAIRKHQHSCRECQRWKSSPGVPKMADLPPARLRLFKPPFWSTGVDCFGPFLTRHGRRTEKRWGIIFKCLTTRCLHLDLLESMDVDAFLLALRRFISRRGKPFEIWADRGMNFRAGDRELNQCFQAMEPKLQEHLSHQQISFNFNPPGAPHFGGVWEREIRSVKNALRVILGNQTTSDAVLHTVLIEVEGIMNSKPLGYLSSNASDPDPVTPNLLLIGRRDASLPQAIFANSKLLGRRKWRHSQILADHFWTRFIRDYLPNL</sequence>
<dbReference type="EMBL" id="JAOPHQ010000867">
    <property type="protein sequence ID" value="KAK0153104.1"/>
    <property type="molecule type" value="Genomic_DNA"/>
</dbReference>
<dbReference type="GO" id="GO:0015074">
    <property type="term" value="P:DNA integration"/>
    <property type="evidence" value="ECO:0007669"/>
    <property type="project" value="InterPro"/>
</dbReference>
<dbReference type="GO" id="GO:0003676">
    <property type="term" value="F:nucleic acid binding"/>
    <property type="evidence" value="ECO:0007669"/>
    <property type="project" value="InterPro"/>
</dbReference>
<dbReference type="SUPFAM" id="SSF53098">
    <property type="entry name" value="Ribonuclease H-like"/>
    <property type="match status" value="1"/>
</dbReference>
<evidence type="ECO:0000313" key="2">
    <source>
        <dbReference type="EMBL" id="KAK0153104.1"/>
    </source>
</evidence>
<dbReference type="InterPro" id="IPR036397">
    <property type="entry name" value="RNaseH_sf"/>
</dbReference>
<feature type="domain" description="Integrase catalytic" evidence="1">
    <location>
        <begin position="97"/>
        <end position="278"/>
    </location>
</feature>
<keyword evidence="3" id="KW-1185">Reference proteome</keyword>
<gene>
    <name evidence="2" type="ORF">N1851_005238</name>
</gene>
<comment type="caution">
    <text evidence="2">The sequence shown here is derived from an EMBL/GenBank/DDBJ whole genome shotgun (WGS) entry which is preliminary data.</text>
</comment>
<dbReference type="InterPro" id="IPR012337">
    <property type="entry name" value="RNaseH-like_sf"/>
</dbReference>
<dbReference type="AlphaFoldDB" id="A0AA47N6F8"/>
<evidence type="ECO:0000313" key="3">
    <source>
        <dbReference type="Proteomes" id="UP001174136"/>
    </source>
</evidence>
<dbReference type="InterPro" id="IPR041588">
    <property type="entry name" value="Integrase_H2C2"/>
</dbReference>
<dbReference type="PANTHER" id="PTHR47331">
    <property type="entry name" value="PHD-TYPE DOMAIN-CONTAINING PROTEIN"/>
    <property type="match status" value="1"/>
</dbReference>
<accession>A0AA47N6F8</accession>
<dbReference type="Pfam" id="PF17921">
    <property type="entry name" value="Integrase_H2C2"/>
    <property type="match status" value="1"/>
</dbReference>
<dbReference type="InterPro" id="IPR001584">
    <property type="entry name" value="Integrase_cat-core"/>
</dbReference>
<proteinExistence type="predicted"/>
<evidence type="ECO:0000259" key="1">
    <source>
        <dbReference type="PROSITE" id="PS50994"/>
    </source>
</evidence>
<dbReference type="Proteomes" id="UP001174136">
    <property type="component" value="Unassembled WGS sequence"/>
</dbReference>
<protein>
    <recommendedName>
        <fullName evidence="1">Integrase catalytic domain-containing protein</fullName>
    </recommendedName>
</protein>
<organism evidence="2 3">
    <name type="scientific">Merluccius polli</name>
    <name type="common">Benguela hake</name>
    <name type="synonym">Merluccius cadenati</name>
    <dbReference type="NCBI Taxonomy" id="89951"/>
    <lineage>
        <taxon>Eukaryota</taxon>
        <taxon>Metazoa</taxon>
        <taxon>Chordata</taxon>
        <taxon>Craniata</taxon>
        <taxon>Vertebrata</taxon>
        <taxon>Euteleostomi</taxon>
        <taxon>Actinopterygii</taxon>
        <taxon>Neopterygii</taxon>
        <taxon>Teleostei</taxon>
        <taxon>Neoteleostei</taxon>
        <taxon>Acanthomorphata</taxon>
        <taxon>Zeiogadaria</taxon>
        <taxon>Gadariae</taxon>
        <taxon>Gadiformes</taxon>
        <taxon>Gadoidei</taxon>
        <taxon>Merlucciidae</taxon>
        <taxon>Merluccius</taxon>
    </lineage>
</organism>